<dbReference type="HAMAP" id="MF_01920">
    <property type="entry name" value="Helicase_Rep"/>
    <property type="match status" value="1"/>
</dbReference>
<dbReference type="GO" id="GO:0006260">
    <property type="term" value="P:DNA replication"/>
    <property type="evidence" value="ECO:0007669"/>
    <property type="project" value="UniProtKB-UniRule"/>
</dbReference>
<dbReference type="Gene3D" id="3.40.50.300">
    <property type="entry name" value="P-loop containing nucleotide triphosphate hydrolases"/>
    <property type="match status" value="2"/>
</dbReference>
<evidence type="ECO:0000256" key="3">
    <source>
        <dbReference type="ARBA" id="ARBA00022741"/>
    </source>
</evidence>
<dbReference type="InterPro" id="IPR027417">
    <property type="entry name" value="P-loop_NTPase"/>
</dbReference>
<evidence type="ECO:0000256" key="1">
    <source>
        <dbReference type="ARBA" id="ARBA00009922"/>
    </source>
</evidence>
<dbReference type="InterPro" id="IPR000212">
    <property type="entry name" value="DNA_helicase_UvrD/REP"/>
</dbReference>
<evidence type="ECO:0000256" key="9">
    <source>
        <dbReference type="ARBA" id="ARBA00034617"/>
    </source>
</evidence>
<keyword evidence="5 11" id="KW-0347">Helicase</keyword>
<evidence type="ECO:0000256" key="11">
    <source>
        <dbReference type="HAMAP-Rule" id="MF_01920"/>
    </source>
</evidence>
<keyword evidence="3 11" id="KW-0547">Nucleotide-binding</keyword>
<evidence type="ECO:0000256" key="5">
    <source>
        <dbReference type="ARBA" id="ARBA00022806"/>
    </source>
</evidence>
<dbReference type="SUPFAM" id="SSF52540">
    <property type="entry name" value="P-loop containing nucleoside triphosphate hydrolases"/>
    <property type="match status" value="1"/>
</dbReference>
<dbReference type="AlphaFoldDB" id="A0A1C3H3R8"/>
<keyword evidence="8 11" id="KW-0413">Isomerase</keyword>
<dbReference type="InterPro" id="IPR014017">
    <property type="entry name" value="DNA_helicase_UvrD-like_C"/>
</dbReference>
<dbReference type="RefSeq" id="WP_079540207.1">
    <property type="nucleotide sequence ID" value="NZ_CP171111.1"/>
</dbReference>
<dbReference type="InterPro" id="IPR014016">
    <property type="entry name" value="UvrD-like_ATP-bd"/>
</dbReference>
<dbReference type="Pfam" id="PF13361">
    <property type="entry name" value="UvrD_C"/>
    <property type="match status" value="1"/>
</dbReference>
<protein>
    <recommendedName>
        <fullName evidence="11">ATP-dependent DNA helicase Rep</fullName>
        <ecNumber evidence="11">5.6.2.4</ecNumber>
    </recommendedName>
    <alternativeName>
        <fullName evidence="11">DNA 3'-5' helicase Rep</fullName>
    </alternativeName>
</protein>
<dbReference type="GO" id="GO:0005524">
    <property type="term" value="F:ATP binding"/>
    <property type="evidence" value="ECO:0007669"/>
    <property type="project" value="UniProtKB-UniRule"/>
</dbReference>
<evidence type="ECO:0000256" key="6">
    <source>
        <dbReference type="ARBA" id="ARBA00022840"/>
    </source>
</evidence>
<feature type="domain" description="UvrD-like helicase C-terminal" evidence="14">
    <location>
        <begin position="282"/>
        <end position="558"/>
    </location>
</feature>
<comment type="catalytic activity">
    <reaction evidence="9 11">
        <text>Couples ATP hydrolysis with the unwinding of duplex DNA by translocating in the 3'-5' direction.</text>
        <dbReference type="EC" id="5.6.2.4"/>
    </reaction>
</comment>
<dbReference type="InterPro" id="IPR005752">
    <property type="entry name" value="Helicase_Rep"/>
</dbReference>
<dbReference type="Gene3D" id="1.10.486.10">
    <property type="entry name" value="PCRA, domain 4"/>
    <property type="match status" value="1"/>
</dbReference>
<gene>
    <name evidence="11" type="primary">rep</name>
    <name evidence="15" type="ORF">CHUV0807_1029</name>
</gene>
<feature type="binding site" evidence="11">
    <location>
        <position position="279"/>
    </location>
    <ligand>
        <name>ATP</name>
        <dbReference type="ChEBI" id="CHEBI:30616"/>
    </ligand>
</feature>
<dbReference type="GO" id="GO:0000725">
    <property type="term" value="P:recombinational repair"/>
    <property type="evidence" value="ECO:0007669"/>
    <property type="project" value="TreeGrafter"/>
</dbReference>
<evidence type="ECO:0000256" key="2">
    <source>
        <dbReference type="ARBA" id="ARBA00022705"/>
    </source>
</evidence>
<dbReference type="PANTHER" id="PTHR11070">
    <property type="entry name" value="UVRD / RECB / PCRA DNA HELICASE FAMILY MEMBER"/>
    <property type="match status" value="1"/>
</dbReference>
<dbReference type="Proteomes" id="UP000190837">
    <property type="component" value="Unassembled WGS sequence"/>
</dbReference>
<sequence length="666" mass="75426">MTAIPPALNPQQTEAVRYLGGPLLVVAGAGSGKTGVITQKIAWLVRAAGYPANGIFALTFTNKAAREMGERVRALLGKEARGLHISTFHRLGLDILQKEHLAAGLRRNFTVFDARDGATLVKELSKQEDEAMVRQLQAQISAYKNANISAATAKTLAQDEAQVLAAHIYHHYDQRLRAYNAVDFDDLIALPLALLREHEAVRERWQHRVRYLLVDEYQDTNDCQYALLQLLAGAGAAFTAVGDDDQSIYAWRGARPENIAHLHEDYPALKTVKLEQNYRCHQQILAAANTLIANNPHVVEKKLWSELTAGEGVHVICARSDEAEAEQIVQDIYLRKIRDNKKNSDFAILYRSNFQARTFEQQLRELSLPYKISGGTSFFEHSEIRDLLGYLRLINNPDDDAAFLRVVNTPKREIGAATLAKLGEYAARRHVALSVAAAEVGFTHEIGGKPYQNLQTFIQWLQTMQRDGESEPPLEILNRVINDIEYDDYLFELHKAPAKIEVRQKRISQLRAWIAKLQEERFETLDGLMQHLTLLDILDRQEQEEDAIQLMTLHSAKGLEFPVVYIAGCEEELLPHRNSMDNDDGEREERRLLYVGMTRAKETLLLSYAKARRRGAELQTTEPSRFLDELPADGVQWHDGRTPPDPVIEQKKNEDFFAGLQTMLRQ</sequence>
<keyword evidence="6 11" id="KW-0067">ATP-binding</keyword>
<evidence type="ECO:0000259" key="14">
    <source>
        <dbReference type="PROSITE" id="PS51217"/>
    </source>
</evidence>
<dbReference type="GO" id="GO:0005829">
    <property type="term" value="C:cytosol"/>
    <property type="evidence" value="ECO:0007669"/>
    <property type="project" value="TreeGrafter"/>
</dbReference>
<evidence type="ECO:0000256" key="7">
    <source>
        <dbReference type="ARBA" id="ARBA00023125"/>
    </source>
</evidence>
<keyword evidence="4 11" id="KW-0378">Hydrolase</keyword>
<dbReference type="CDD" id="cd18807">
    <property type="entry name" value="SF1_C_UvrD"/>
    <property type="match status" value="1"/>
</dbReference>
<dbReference type="PROSITE" id="PS51198">
    <property type="entry name" value="UVRD_HELICASE_ATP_BIND"/>
    <property type="match status" value="1"/>
</dbReference>
<dbReference type="GO" id="GO:0043138">
    <property type="term" value="F:3'-5' DNA helicase activity"/>
    <property type="evidence" value="ECO:0007669"/>
    <property type="project" value="UniProtKB-UniRule"/>
</dbReference>
<dbReference type="GO" id="GO:0016887">
    <property type="term" value="F:ATP hydrolysis activity"/>
    <property type="evidence" value="ECO:0007669"/>
    <property type="project" value="RHEA"/>
</dbReference>
<dbReference type="GO" id="GO:0003697">
    <property type="term" value="F:single-stranded DNA binding"/>
    <property type="evidence" value="ECO:0007669"/>
    <property type="project" value="UniProtKB-UniRule"/>
</dbReference>
<comment type="similarity">
    <text evidence="1 11">Belongs to the helicase family. UvrD subfamily.</text>
</comment>
<dbReference type="Pfam" id="PF00580">
    <property type="entry name" value="UvrD-helicase"/>
    <property type="match status" value="1"/>
</dbReference>
<dbReference type="Gene3D" id="1.10.10.160">
    <property type="match status" value="1"/>
</dbReference>
<accession>A0A1C3H3R8</accession>
<comment type="subunit">
    <text evidence="11">Homodimer.</text>
</comment>
<evidence type="ECO:0000256" key="12">
    <source>
        <dbReference type="PROSITE-ProRule" id="PRU00560"/>
    </source>
</evidence>
<feature type="binding site" evidence="12">
    <location>
        <begin position="27"/>
        <end position="34"/>
    </location>
    <ligand>
        <name>ATP</name>
        <dbReference type="ChEBI" id="CHEBI:30616"/>
    </ligand>
</feature>
<dbReference type="EMBL" id="FKLO01000040">
    <property type="protein sequence ID" value="SAM62649.1"/>
    <property type="molecule type" value="Genomic_DNA"/>
</dbReference>
<dbReference type="PANTHER" id="PTHR11070:SF64">
    <property type="entry name" value="ATP-DEPENDENT DNA HELICASE REP"/>
    <property type="match status" value="1"/>
</dbReference>
<evidence type="ECO:0000256" key="4">
    <source>
        <dbReference type="ARBA" id="ARBA00022801"/>
    </source>
</evidence>
<evidence type="ECO:0000259" key="13">
    <source>
        <dbReference type="PROSITE" id="PS51198"/>
    </source>
</evidence>
<comment type="function">
    <text evidence="11">Rep helicase is a single-stranded DNA-dependent ATPase involved in DNA replication; it can initiate unwinding at a nick in the DNA. It binds to the single-stranded DNA and acts in a progressive fashion along the DNA in the 3' to 5' direction.</text>
</comment>
<name>A0A1C3H3R8_9GAMM</name>
<feature type="domain" description="UvrD-like helicase ATP-binding" evidence="13">
    <location>
        <begin position="6"/>
        <end position="281"/>
    </location>
</feature>
<reference evidence="16" key="1">
    <citation type="submission" date="2016-04" db="EMBL/GenBank/DDBJ databases">
        <authorList>
            <person name="Tagini F."/>
        </authorList>
    </citation>
    <scope>NUCLEOTIDE SEQUENCE [LARGE SCALE GENOMIC DNA]</scope>
    <source>
        <strain evidence="16">CHUV0807</strain>
    </source>
</reference>
<keyword evidence="7 11" id="KW-0238">DNA-binding</keyword>
<organism evidence="15 16">
    <name type="scientific">Cardiobacterium hominis</name>
    <dbReference type="NCBI Taxonomy" id="2718"/>
    <lineage>
        <taxon>Bacteria</taxon>
        <taxon>Pseudomonadati</taxon>
        <taxon>Pseudomonadota</taxon>
        <taxon>Gammaproteobacteria</taxon>
        <taxon>Cardiobacteriales</taxon>
        <taxon>Cardiobacteriaceae</taxon>
        <taxon>Cardiobacterium</taxon>
    </lineage>
</organism>
<evidence type="ECO:0000256" key="10">
    <source>
        <dbReference type="ARBA" id="ARBA00048988"/>
    </source>
</evidence>
<dbReference type="CDD" id="cd17932">
    <property type="entry name" value="DEXQc_UvrD"/>
    <property type="match status" value="1"/>
</dbReference>
<evidence type="ECO:0000313" key="16">
    <source>
        <dbReference type="Proteomes" id="UP000190837"/>
    </source>
</evidence>
<dbReference type="PROSITE" id="PS51217">
    <property type="entry name" value="UVRD_HELICASE_CTER"/>
    <property type="match status" value="1"/>
</dbReference>
<keyword evidence="2 11" id="KW-0235">DNA replication</keyword>
<proteinExistence type="inferred from homology"/>
<dbReference type="InterPro" id="IPR013986">
    <property type="entry name" value="DExx_box_DNA_helicase_dom_sf"/>
</dbReference>
<comment type="catalytic activity">
    <reaction evidence="10 11">
        <text>ATP + H2O = ADP + phosphate + H(+)</text>
        <dbReference type="Rhea" id="RHEA:13065"/>
        <dbReference type="ChEBI" id="CHEBI:15377"/>
        <dbReference type="ChEBI" id="CHEBI:15378"/>
        <dbReference type="ChEBI" id="CHEBI:30616"/>
        <dbReference type="ChEBI" id="CHEBI:43474"/>
        <dbReference type="ChEBI" id="CHEBI:456216"/>
        <dbReference type="EC" id="5.6.2.4"/>
    </reaction>
</comment>
<dbReference type="EC" id="5.6.2.4" evidence="11"/>
<evidence type="ECO:0000256" key="8">
    <source>
        <dbReference type="ARBA" id="ARBA00023235"/>
    </source>
</evidence>
<evidence type="ECO:0000313" key="15">
    <source>
        <dbReference type="EMBL" id="SAM62649.1"/>
    </source>
</evidence>